<dbReference type="Gene3D" id="3.40.50.1010">
    <property type="entry name" value="5'-nuclease"/>
    <property type="match status" value="1"/>
</dbReference>
<name>A0A218MKA5_9VIRU</name>
<dbReference type="InterPro" id="IPR002421">
    <property type="entry name" value="5-3_exonuclease"/>
</dbReference>
<dbReference type="SMART" id="SM00475">
    <property type="entry name" value="53EXOc"/>
    <property type="match status" value="1"/>
</dbReference>
<accession>A0A218MKA5</accession>
<dbReference type="InterPro" id="IPR020046">
    <property type="entry name" value="5-3_exonucl_a-hlix_arch_N"/>
</dbReference>
<evidence type="ECO:0000313" key="4">
    <source>
        <dbReference type="EMBL" id="ASE99714.1"/>
    </source>
</evidence>
<dbReference type="GO" id="GO:0033567">
    <property type="term" value="P:DNA replication, Okazaki fragment processing"/>
    <property type="evidence" value="ECO:0007669"/>
    <property type="project" value="InterPro"/>
</dbReference>
<dbReference type="PANTHER" id="PTHR42646">
    <property type="entry name" value="FLAP ENDONUCLEASE XNI"/>
    <property type="match status" value="1"/>
</dbReference>
<dbReference type="Pfam" id="PF02739">
    <property type="entry name" value="5_3_exonuc_N"/>
    <property type="match status" value="1"/>
</dbReference>
<reference evidence="4" key="2">
    <citation type="journal article" date="2017" name="Nat. Commun.">
        <title>Single-virus genomics reveals hidden cosmopolitan and abundant viruses.</title>
        <authorList>
            <person name="Martinez-Hernandez F."/>
            <person name="Fornas O."/>
            <person name="Lluesma Gomez M."/>
            <person name="Bolduc B."/>
            <person name="de la Cruz Pena M.J."/>
            <person name="Martinez J.M."/>
            <person name="Anton J."/>
            <person name="Gasol J.M."/>
            <person name="Rosselli R."/>
            <person name="Rodriguez-Valera F."/>
            <person name="Sullivan M.B."/>
            <person name="Acinas S.G."/>
            <person name="Martinez-Garcia M."/>
        </authorList>
    </citation>
    <scope>NUCLEOTIDE SEQUENCE</scope>
</reference>
<dbReference type="EMBL" id="KY052794">
    <property type="protein sequence ID" value="ASE99714.1"/>
    <property type="molecule type" value="Genomic_DNA"/>
</dbReference>
<dbReference type="InterPro" id="IPR020045">
    <property type="entry name" value="DNA_polI_H3TH"/>
</dbReference>
<keyword evidence="1" id="KW-0540">Nuclease</keyword>
<dbReference type="SUPFAM" id="SSF88723">
    <property type="entry name" value="PIN domain-like"/>
    <property type="match status" value="1"/>
</dbReference>
<dbReference type="GO" id="GO:0017108">
    <property type="term" value="F:5'-flap endonuclease activity"/>
    <property type="evidence" value="ECO:0007669"/>
    <property type="project" value="InterPro"/>
</dbReference>
<evidence type="ECO:0000256" key="1">
    <source>
        <dbReference type="ARBA" id="ARBA00022722"/>
    </source>
</evidence>
<evidence type="ECO:0000256" key="2">
    <source>
        <dbReference type="ARBA" id="ARBA00022801"/>
    </source>
</evidence>
<feature type="domain" description="5'-3' exonuclease" evidence="3">
    <location>
        <begin position="23"/>
        <end position="274"/>
    </location>
</feature>
<dbReference type="InterPro" id="IPR038969">
    <property type="entry name" value="FEN"/>
</dbReference>
<dbReference type="InterPro" id="IPR036279">
    <property type="entry name" value="5-3_exonuclease_C_sf"/>
</dbReference>
<dbReference type="Gene3D" id="1.10.150.20">
    <property type="entry name" value="5' to 3' exonuclease, C-terminal subdomain"/>
    <property type="match status" value="1"/>
</dbReference>
<keyword evidence="2" id="KW-0378">Hydrolase</keyword>
<dbReference type="GO" id="GO:0003677">
    <property type="term" value="F:DNA binding"/>
    <property type="evidence" value="ECO:0007669"/>
    <property type="project" value="InterPro"/>
</dbReference>
<dbReference type="PANTHER" id="PTHR42646:SF2">
    <property type="entry name" value="5'-3' EXONUCLEASE FAMILY PROTEIN"/>
    <property type="match status" value="1"/>
</dbReference>
<dbReference type="Pfam" id="PF01367">
    <property type="entry name" value="5_3_exonuc"/>
    <property type="match status" value="1"/>
</dbReference>
<reference evidence="4" key="1">
    <citation type="submission" date="2016-10" db="EMBL/GenBank/DDBJ databases">
        <authorList>
            <person name="Varghese N."/>
        </authorList>
    </citation>
    <scope>NUCLEOTIDE SEQUENCE</scope>
</reference>
<dbReference type="InterPro" id="IPR029060">
    <property type="entry name" value="PIN-like_dom_sf"/>
</dbReference>
<dbReference type="CDD" id="cd09899">
    <property type="entry name" value="H3TH_T4-like"/>
    <property type="match status" value="1"/>
</dbReference>
<protein>
    <submittedName>
        <fullName evidence="4">Putative flap endonuclease</fullName>
    </submittedName>
</protein>
<evidence type="ECO:0000259" key="3">
    <source>
        <dbReference type="SMART" id="SM00475"/>
    </source>
</evidence>
<dbReference type="SUPFAM" id="SSF47807">
    <property type="entry name" value="5' to 3' exonuclease, C-terminal subdomain"/>
    <property type="match status" value="1"/>
</dbReference>
<proteinExistence type="predicted"/>
<organism evidence="4">
    <name type="scientific">uncultured virus</name>
    <dbReference type="NCBI Taxonomy" id="340016"/>
    <lineage>
        <taxon>Viruses</taxon>
        <taxon>environmental samples</taxon>
    </lineage>
</organism>
<sequence length="285" mass="33374">MTFMTKSWNDLEDLQTPDYSEYNNLLIIDGNNLSYRWLQRPNHGDFKHDFVRTIQSLAKSYEAGKTIVCFDFGKSYFRKELYDEYKQNRKKAEVSEEDKQRFEDFFNVLNDLPEYLDDTVLKFRGVEADDIITYLAIHESKNYNHTWIVSSDRDLYQLMSDNISIFNMFSRKEVTIETLLEDFKLSPELYLLSRIIEGDKGDNIYGVEGIGPKRAQALALEYKTLDTLLSAFPIPGKAKYIQNLNQSKDILLRNSDLIDLKKNYMIALEKGKEDDVVEKLLNKLT</sequence>
<keyword evidence="4" id="KW-0255">Endonuclease</keyword>
<dbReference type="CDD" id="cd09860">
    <property type="entry name" value="PIN_T4-like"/>
    <property type="match status" value="1"/>
</dbReference>
<dbReference type="GO" id="GO:0008409">
    <property type="term" value="F:5'-3' exonuclease activity"/>
    <property type="evidence" value="ECO:0007669"/>
    <property type="project" value="InterPro"/>
</dbReference>